<feature type="domain" description="HSac2" evidence="3">
    <location>
        <begin position="83"/>
        <end position="231"/>
    </location>
</feature>
<dbReference type="PANTHER" id="PTHR31108">
    <property type="entry name" value="TUMOR PROTEIN P63-REGULATED GENE 1-LIKE PROTEIN"/>
    <property type="match status" value="1"/>
</dbReference>
<evidence type="ECO:0000256" key="1">
    <source>
        <dbReference type="ARBA" id="ARBA00009163"/>
    </source>
</evidence>
<reference evidence="4" key="1">
    <citation type="journal article" date="2016" name="Gigascience">
        <title>De novo construction of an expanded transcriptome assembly for the western tarnished plant bug, Lygus hesperus.</title>
        <authorList>
            <person name="Tassone E.E."/>
            <person name="Geib S.M."/>
            <person name="Hall B."/>
            <person name="Fabrick J.A."/>
            <person name="Brent C.S."/>
            <person name="Hull J.J."/>
        </authorList>
    </citation>
    <scope>NUCLEOTIDE SEQUENCE</scope>
</reference>
<dbReference type="Pfam" id="PF12456">
    <property type="entry name" value="hSac2"/>
    <property type="match status" value="1"/>
</dbReference>
<dbReference type="EMBL" id="GDHC01009761">
    <property type="protein sequence ID" value="JAQ08868.1"/>
    <property type="molecule type" value="Transcribed_RNA"/>
</dbReference>
<evidence type="ECO:0000256" key="2">
    <source>
        <dbReference type="SAM" id="MobiDB-lite"/>
    </source>
</evidence>
<feature type="region of interest" description="Disordered" evidence="2">
    <location>
        <begin position="39"/>
        <end position="59"/>
    </location>
</feature>
<organism evidence="4">
    <name type="scientific">Lygus hesperus</name>
    <name type="common">Western plant bug</name>
    <dbReference type="NCBI Taxonomy" id="30085"/>
    <lineage>
        <taxon>Eukaryota</taxon>
        <taxon>Metazoa</taxon>
        <taxon>Ecdysozoa</taxon>
        <taxon>Arthropoda</taxon>
        <taxon>Hexapoda</taxon>
        <taxon>Insecta</taxon>
        <taxon>Pterygota</taxon>
        <taxon>Neoptera</taxon>
        <taxon>Paraneoptera</taxon>
        <taxon>Hemiptera</taxon>
        <taxon>Heteroptera</taxon>
        <taxon>Panheteroptera</taxon>
        <taxon>Cimicomorpha</taxon>
        <taxon>Miridae</taxon>
        <taxon>Mirini</taxon>
        <taxon>Lygus</taxon>
    </lineage>
</organism>
<proteinExistence type="inferred from homology"/>
<evidence type="ECO:0000259" key="3">
    <source>
        <dbReference type="PROSITE" id="PS51791"/>
    </source>
</evidence>
<comment type="similarity">
    <text evidence="1">Belongs to the TPRG1 family.</text>
</comment>
<protein>
    <submittedName>
        <fullName evidence="4">Tumor protein p63-regulated gene 1-like protein</fullName>
    </submittedName>
</protein>
<dbReference type="GO" id="GO:0005737">
    <property type="term" value="C:cytoplasm"/>
    <property type="evidence" value="ECO:0007669"/>
    <property type="project" value="TreeGrafter"/>
</dbReference>
<accession>A0A146LLQ4</accession>
<sequence length="334" mass="37475">MKHEESLDDGPPTKGFESATLQLDNDGFRARQELENLADLDSDGLMNGNPPAEKQAKLMSSADRPKSLALIPWSGNCPTDFFSYRDGLVSSAVEECRAEVMNEEDGALVGAWLLTEISFWDNEKERLILLTTKSLITVKYDFITLRPLDNKKVPLELIDTVIIGELSYPPISIIPHLDGLASGVTNVVKGCLVRPLQERWAGMPPCTAASNTFAFDNFHPRSRNMSGVRVMWNQGKPMAFVKKWNPFEKEIPFCTFTSHPLLWHAGAEEADEKKVYNVDDFTTSLKDALERKIKTFQCSVQHKSILLENYVGLGSLIHNKNSLGFFKVRGKFSF</sequence>
<dbReference type="InterPro" id="IPR034753">
    <property type="entry name" value="hSac2"/>
</dbReference>
<feature type="region of interest" description="Disordered" evidence="2">
    <location>
        <begin position="1"/>
        <end position="22"/>
    </location>
</feature>
<dbReference type="AlphaFoldDB" id="A0A146LLQ4"/>
<dbReference type="InterPro" id="IPR040242">
    <property type="entry name" value="TPRG1-like"/>
</dbReference>
<dbReference type="InterPro" id="IPR022158">
    <property type="entry name" value="Inositol_phosphatase"/>
</dbReference>
<dbReference type="PANTHER" id="PTHR31108:SF1">
    <property type="entry name" value="HSAC2 DOMAIN-CONTAINING PROTEIN"/>
    <property type="match status" value="1"/>
</dbReference>
<name>A0A146LLQ4_LYGHE</name>
<dbReference type="PROSITE" id="PS51791">
    <property type="entry name" value="HSAC2"/>
    <property type="match status" value="1"/>
</dbReference>
<gene>
    <name evidence="4" type="primary">TPRG1L_5</name>
    <name evidence="4" type="ORF">g.83225</name>
</gene>
<evidence type="ECO:0000313" key="4">
    <source>
        <dbReference type="EMBL" id="JAQ08868.1"/>
    </source>
</evidence>